<dbReference type="PANTHER" id="PTHR43584">
    <property type="entry name" value="NUCLEOTIDYL TRANSFERASE"/>
    <property type="match status" value="1"/>
</dbReference>
<dbReference type="STRING" id="988821.SAMN05421867_10117"/>
<evidence type="ECO:0000256" key="2">
    <source>
        <dbReference type="ARBA" id="ARBA00022695"/>
    </source>
</evidence>
<protein>
    <submittedName>
        <fullName evidence="4">dTDP-glucose pyrophosphorylase</fullName>
    </submittedName>
</protein>
<dbReference type="CDD" id="cd04183">
    <property type="entry name" value="GT2_BcE_like"/>
    <property type="match status" value="1"/>
</dbReference>
<dbReference type="Pfam" id="PF00483">
    <property type="entry name" value="NTP_transferase"/>
    <property type="match status" value="1"/>
</dbReference>
<proteinExistence type="predicted"/>
<evidence type="ECO:0000313" key="4">
    <source>
        <dbReference type="EMBL" id="SFA69122.1"/>
    </source>
</evidence>
<evidence type="ECO:0000259" key="3">
    <source>
        <dbReference type="Pfam" id="PF00483"/>
    </source>
</evidence>
<sequence>MPMAGRGSRFADAGYEAPKPLIPVLGRPMIELVVENLRPSVPHRFVFICQAEHVARYDLGTLLPRIAPGAVVVPLDGITEGAAVTVLHAREHIDPDDPLVIANSDQYVDVPADDWVSAGLAPDVDGLILTMEADDPKWSFVELDDAGLVTRVVEKEVVSDQATVGIYLFARGRDFVDAADAMIAADERVNGEFYVAPVYNGLIRAGHRVVVHDVGQVGAGMHGLGTPADLDAFLASATAARLGTPA</sequence>
<evidence type="ECO:0000313" key="5">
    <source>
        <dbReference type="Proteomes" id="UP000199012"/>
    </source>
</evidence>
<dbReference type="InterPro" id="IPR005835">
    <property type="entry name" value="NTP_transferase_dom"/>
</dbReference>
<keyword evidence="1" id="KW-0808">Transferase</keyword>
<name>A0A1I0UYN9_9CELL</name>
<gene>
    <name evidence="4" type="ORF">SAMN05421867_10117</name>
</gene>
<dbReference type="GO" id="GO:0016779">
    <property type="term" value="F:nucleotidyltransferase activity"/>
    <property type="evidence" value="ECO:0007669"/>
    <property type="project" value="UniProtKB-KW"/>
</dbReference>
<organism evidence="4 5">
    <name type="scientific">Cellulomonas marina</name>
    <dbReference type="NCBI Taxonomy" id="988821"/>
    <lineage>
        <taxon>Bacteria</taxon>
        <taxon>Bacillati</taxon>
        <taxon>Actinomycetota</taxon>
        <taxon>Actinomycetes</taxon>
        <taxon>Micrococcales</taxon>
        <taxon>Cellulomonadaceae</taxon>
        <taxon>Cellulomonas</taxon>
    </lineage>
</organism>
<keyword evidence="5" id="KW-1185">Reference proteome</keyword>
<dbReference type="Gene3D" id="3.90.550.10">
    <property type="entry name" value="Spore Coat Polysaccharide Biosynthesis Protein SpsA, Chain A"/>
    <property type="match status" value="1"/>
</dbReference>
<dbReference type="InterPro" id="IPR016873">
    <property type="entry name" value="Caps_polysacc_synth_BcbE_prd"/>
</dbReference>
<dbReference type="InterPro" id="IPR029044">
    <property type="entry name" value="Nucleotide-diphossugar_trans"/>
</dbReference>
<accession>A0A1I0UYN9</accession>
<feature type="domain" description="Nucleotidyl transferase" evidence="3">
    <location>
        <begin position="4"/>
        <end position="172"/>
    </location>
</feature>
<dbReference type="PANTHER" id="PTHR43584:SF8">
    <property type="entry name" value="N-ACETYLMURAMATE ALPHA-1-PHOSPHATE URIDYLYLTRANSFERASE"/>
    <property type="match status" value="1"/>
</dbReference>
<dbReference type="SUPFAM" id="SSF53448">
    <property type="entry name" value="Nucleotide-diphospho-sugar transferases"/>
    <property type="match status" value="1"/>
</dbReference>
<dbReference type="Proteomes" id="UP000199012">
    <property type="component" value="Unassembled WGS sequence"/>
</dbReference>
<evidence type="ECO:0000256" key="1">
    <source>
        <dbReference type="ARBA" id="ARBA00022679"/>
    </source>
</evidence>
<keyword evidence="2" id="KW-0548">Nucleotidyltransferase</keyword>
<reference evidence="4 5" key="1">
    <citation type="submission" date="2016-10" db="EMBL/GenBank/DDBJ databases">
        <authorList>
            <person name="de Groot N.N."/>
        </authorList>
    </citation>
    <scope>NUCLEOTIDE SEQUENCE [LARGE SCALE GENOMIC DNA]</scope>
    <source>
        <strain evidence="4 5">CGMCC 4.6945</strain>
    </source>
</reference>
<dbReference type="InterPro" id="IPR050065">
    <property type="entry name" value="GlmU-like"/>
</dbReference>
<dbReference type="EMBL" id="FOKA01000001">
    <property type="protein sequence ID" value="SFA69122.1"/>
    <property type="molecule type" value="Genomic_DNA"/>
</dbReference>
<dbReference type="AlphaFoldDB" id="A0A1I0UYN9"/>
<dbReference type="PIRSF" id="PIRSF028162">
    <property type="entry name" value="BcbE_prd"/>
    <property type="match status" value="1"/>
</dbReference>